<dbReference type="GO" id="GO:0005634">
    <property type="term" value="C:nucleus"/>
    <property type="evidence" value="ECO:0007669"/>
    <property type="project" value="UniProtKB-SubCell"/>
</dbReference>
<dbReference type="InterPro" id="IPR017930">
    <property type="entry name" value="Myb_dom"/>
</dbReference>
<sequence length="332" mass="37714">MIEKADSNGSKMNNHLSCRNIIGEDEVDDENNTKSSQSSGNNSMVDQVEGEKKDESIRVRPYVRSKMARLRWTPDLHLTFVKAVERLGGATPKLVLQLMNIQGLSIAHVKSHLQMYRSKKIDDQDQVINRGDYYAGSNSHLLHNLCQLPGLDQRLFKVNLSQNSWSNHVISRPSTNNMINARIEDHGLNHGRQGDFNMNTIMNYGAYYMRKKPSNEDENCKIACQEVEKDETLTNTRSSLIDPEFMNSFVNTKKRKAPLDEGLDLNLSLSLKGSMTRDDDEVDSALCLSLLSSSSKKEKYYKDYGMESSRNLLEEGQLRKNPRMSSTLDLTI</sequence>
<organism evidence="7 8">
    <name type="scientific">Lactuca sativa</name>
    <name type="common">Garden lettuce</name>
    <dbReference type="NCBI Taxonomy" id="4236"/>
    <lineage>
        <taxon>Eukaryota</taxon>
        <taxon>Viridiplantae</taxon>
        <taxon>Streptophyta</taxon>
        <taxon>Embryophyta</taxon>
        <taxon>Tracheophyta</taxon>
        <taxon>Spermatophyta</taxon>
        <taxon>Magnoliopsida</taxon>
        <taxon>eudicotyledons</taxon>
        <taxon>Gunneridae</taxon>
        <taxon>Pentapetalae</taxon>
        <taxon>asterids</taxon>
        <taxon>campanulids</taxon>
        <taxon>Asterales</taxon>
        <taxon>Asteraceae</taxon>
        <taxon>Cichorioideae</taxon>
        <taxon>Cichorieae</taxon>
        <taxon>Lactucinae</taxon>
        <taxon>Lactuca</taxon>
    </lineage>
</organism>
<reference evidence="7 8" key="1">
    <citation type="journal article" date="2017" name="Nat. Commun.">
        <title>Genome assembly with in vitro proximity ligation data and whole-genome triplication in lettuce.</title>
        <authorList>
            <person name="Reyes-Chin-Wo S."/>
            <person name="Wang Z."/>
            <person name="Yang X."/>
            <person name="Kozik A."/>
            <person name="Arikit S."/>
            <person name="Song C."/>
            <person name="Xia L."/>
            <person name="Froenicke L."/>
            <person name="Lavelle D.O."/>
            <person name="Truco M.J."/>
            <person name="Xia R."/>
            <person name="Zhu S."/>
            <person name="Xu C."/>
            <person name="Xu H."/>
            <person name="Xu X."/>
            <person name="Cox K."/>
            <person name="Korf I."/>
            <person name="Meyers B.C."/>
            <person name="Michelmore R.W."/>
        </authorList>
    </citation>
    <scope>NUCLEOTIDE SEQUENCE [LARGE SCALE GENOMIC DNA]</scope>
    <source>
        <strain evidence="8">cv. Salinas</strain>
        <tissue evidence="7">Seedlings</tissue>
    </source>
</reference>
<dbReference type="PANTHER" id="PTHR31314:SF168">
    <property type="entry name" value="MYB-LIKE HTH TRANSCRIPTIONAL REGULATOR FAMILY PROTEIN"/>
    <property type="match status" value="1"/>
</dbReference>
<name>A0A9R1UTW1_LACSA</name>
<dbReference type="Gene3D" id="1.10.10.60">
    <property type="entry name" value="Homeodomain-like"/>
    <property type="match status" value="1"/>
</dbReference>
<dbReference type="PROSITE" id="PS51294">
    <property type="entry name" value="HTH_MYB"/>
    <property type="match status" value="1"/>
</dbReference>
<feature type="compositionally biased region" description="Polar residues" evidence="5">
    <location>
        <begin position="7"/>
        <end position="17"/>
    </location>
</feature>
<dbReference type="InterPro" id="IPR046955">
    <property type="entry name" value="PHR1-like"/>
</dbReference>
<keyword evidence="4" id="KW-0539">Nucleus</keyword>
<evidence type="ECO:0000313" key="7">
    <source>
        <dbReference type="EMBL" id="KAJ0193453.1"/>
    </source>
</evidence>
<evidence type="ECO:0000256" key="5">
    <source>
        <dbReference type="SAM" id="MobiDB-lite"/>
    </source>
</evidence>
<proteinExistence type="predicted"/>
<evidence type="ECO:0000256" key="1">
    <source>
        <dbReference type="ARBA" id="ARBA00004123"/>
    </source>
</evidence>
<protein>
    <recommendedName>
        <fullName evidence="6">HTH myb-type domain-containing protein</fullName>
    </recommendedName>
</protein>
<dbReference type="AlphaFoldDB" id="A0A9R1UTW1"/>
<comment type="subcellular location">
    <subcellularLocation>
        <location evidence="1">Nucleus</location>
    </subcellularLocation>
</comment>
<comment type="caution">
    <text evidence="7">The sequence shown here is derived from an EMBL/GenBank/DDBJ whole genome shotgun (WGS) entry which is preliminary data.</text>
</comment>
<gene>
    <name evidence="7" type="ORF">LSAT_V11C800434440</name>
</gene>
<dbReference type="EMBL" id="NBSK02000008">
    <property type="protein sequence ID" value="KAJ0193453.1"/>
    <property type="molecule type" value="Genomic_DNA"/>
</dbReference>
<dbReference type="SUPFAM" id="SSF46689">
    <property type="entry name" value="Homeodomain-like"/>
    <property type="match status" value="1"/>
</dbReference>
<evidence type="ECO:0000256" key="2">
    <source>
        <dbReference type="ARBA" id="ARBA00023015"/>
    </source>
</evidence>
<dbReference type="PANTHER" id="PTHR31314">
    <property type="entry name" value="MYB FAMILY TRANSCRIPTION FACTOR PHL7-LIKE"/>
    <property type="match status" value="1"/>
</dbReference>
<dbReference type="InterPro" id="IPR001005">
    <property type="entry name" value="SANT/Myb"/>
</dbReference>
<keyword evidence="8" id="KW-1185">Reference proteome</keyword>
<evidence type="ECO:0000313" key="8">
    <source>
        <dbReference type="Proteomes" id="UP000235145"/>
    </source>
</evidence>
<feature type="domain" description="HTH myb-type" evidence="6">
    <location>
        <begin position="64"/>
        <end position="121"/>
    </location>
</feature>
<dbReference type="GO" id="GO:0003677">
    <property type="term" value="F:DNA binding"/>
    <property type="evidence" value="ECO:0007669"/>
    <property type="project" value="InterPro"/>
</dbReference>
<dbReference type="InterPro" id="IPR006447">
    <property type="entry name" value="Myb_dom_plants"/>
</dbReference>
<feature type="region of interest" description="Disordered" evidence="5">
    <location>
        <begin position="1"/>
        <end position="54"/>
    </location>
</feature>
<dbReference type="GO" id="GO:0003700">
    <property type="term" value="F:DNA-binding transcription factor activity"/>
    <property type="evidence" value="ECO:0007669"/>
    <property type="project" value="InterPro"/>
</dbReference>
<keyword evidence="2" id="KW-0805">Transcription regulation</keyword>
<dbReference type="InterPro" id="IPR009057">
    <property type="entry name" value="Homeodomain-like_sf"/>
</dbReference>
<dbReference type="NCBIfam" id="TIGR01557">
    <property type="entry name" value="myb_SHAQKYF"/>
    <property type="match status" value="1"/>
</dbReference>
<evidence type="ECO:0000259" key="6">
    <source>
        <dbReference type="PROSITE" id="PS51294"/>
    </source>
</evidence>
<evidence type="ECO:0000256" key="4">
    <source>
        <dbReference type="ARBA" id="ARBA00023242"/>
    </source>
</evidence>
<feature type="compositionally biased region" description="Polar residues" evidence="5">
    <location>
        <begin position="33"/>
        <end position="45"/>
    </location>
</feature>
<dbReference type="Proteomes" id="UP000235145">
    <property type="component" value="Unassembled WGS sequence"/>
</dbReference>
<keyword evidence="3" id="KW-0804">Transcription</keyword>
<dbReference type="Pfam" id="PF00249">
    <property type="entry name" value="Myb_DNA-binding"/>
    <property type="match status" value="1"/>
</dbReference>
<evidence type="ECO:0000256" key="3">
    <source>
        <dbReference type="ARBA" id="ARBA00023163"/>
    </source>
</evidence>
<accession>A0A9R1UTW1</accession>